<evidence type="ECO:0000256" key="8">
    <source>
        <dbReference type="ARBA" id="ARBA00038435"/>
    </source>
</evidence>
<feature type="domain" description="Na+/H+ antiporter NhaC-like C-terminal" evidence="10">
    <location>
        <begin position="245"/>
        <end position="436"/>
    </location>
</feature>
<comment type="caution">
    <text evidence="11">The sequence shown here is derived from an EMBL/GenBank/DDBJ whole genome shotgun (WGS) entry which is preliminary data.</text>
</comment>
<evidence type="ECO:0000256" key="6">
    <source>
        <dbReference type="ARBA" id="ARBA00022989"/>
    </source>
</evidence>
<feature type="transmembrane region" description="Helical" evidence="9">
    <location>
        <begin position="81"/>
        <end position="100"/>
    </location>
</feature>
<feature type="transmembrane region" description="Helical" evidence="9">
    <location>
        <begin position="377"/>
        <end position="396"/>
    </location>
</feature>
<keyword evidence="5 9" id="KW-0812">Transmembrane</keyword>
<evidence type="ECO:0000256" key="5">
    <source>
        <dbReference type="ARBA" id="ARBA00022692"/>
    </source>
</evidence>
<proteinExistence type="inferred from homology"/>
<evidence type="ECO:0000313" key="12">
    <source>
        <dbReference type="Proteomes" id="UP000267017"/>
    </source>
</evidence>
<keyword evidence="3" id="KW-0050">Antiport</keyword>
<feature type="domain" description="Na+/H+ antiporter NhaC-like C-terminal" evidence="10">
    <location>
        <begin position="74"/>
        <end position="221"/>
    </location>
</feature>
<feature type="transmembrane region" description="Helical" evidence="9">
    <location>
        <begin position="296"/>
        <end position="317"/>
    </location>
</feature>
<evidence type="ECO:0000256" key="4">
    <source>
        <dbReference type="ARBA" id="ARBA00022475"/>
    </source>
</evidence>
<evidence type="ECO:0000256" key="7">
    <source>
        <dbReference type="ARBA" id="ARBA00023136"/>
    </source>
</evidence>
<dbReference type="Proteomes" id="UP000267017">
    <property type="component" value="Unassembled WGS sequence"/>
</dbReference>
<keyword evidence="7 9" id="KW-0472">Membrane</keyword>
<evidence type="ECO:0000313" key="11">
    <source>
        <dbReference type="EMBL" id="RRJ64585.1"/>
    </source>
</evidence>
<feature type="transmembrane region" description="Helical" evidence="9">
    <location>
        <begin position="205"/>
        <end position="222"/>
    </location>
</feature>
<dbReference type="PANTHER" id="PTHR33451:SF5">
    <property type="entry name" value="NA+_H+ ANTIPORTER"/>
    <property type="match status" value="1"/>
</dbReference>
<keyword evidence="4" id="KW-1003">Cell membrane</keyword>
<dbReference type="AlphaFoldDB" id="A0A3P3U2N5"/>
<sequence>MEKLRSKRNYKGLAFVPMIVFLILYVGCGVFFTLTGTEDPFGQLPRYVAVVAAICLAFVFFDRKTPLSTKAEIYTKGAGRYGVMLLSLVVLLAGGFQSAASAMGAENSIVNMGIDLIPLNFLVPGIFLISCIISTSTGTSMGTQVAIIPVAIALANGAGINVAMAGAAAIAGAYFGDSIAFISSTLIVAASGVNEKLKEIAKMNFLIALPAVLITVILYALSSGNGSLGEGIIANRYSLINILPYIVVIGMSLIGMNVILVLTLGILSTEIIGILSGTVTFFEWTRAIGAGMENMFFLAVFSSLVSGLIELIEYYGGIEWLLDFLTRKIKGAKSCEYLISLVTGTISGATLNNTVAVIITAPIAGDLGKKYHIPRKKVASLMTIFSSAILSLVPYDSSVLLAQQYGGVDYLELMKYSYYPVIIMVTAILVIQFGLFKSKEMKSPETETPNY</sequence>
<organism evidence="11 12">
    <name type="scientific">Paenibacillus oralis</name>
    <dbReference type="NCBI Taxonomy" id="2490856"/>
    <lineage>
        <taxon>Bacteria</taxon>
        <taxon>Bacillati</taxon>
        <taxon>Bacillota</taxon>
        <taxon>Bacilli</taxon>
        <taxon>Bacillales</taxon>
        <taxon>Paenibacillaceae</taxon>
        <taxon>Paenibacillus</taxon>
    </lineage>
</organism>
<reference evidence="11 12" key="1">
    <citation type="submission" date="2018-11" db="EMBL/GenBank/DDBJ databases">
        <title>Genome sequencing of Paenibacillus sp. KCOM 3021 (= ChDC PVNT-B20).</title>
        <authorList>
            <person name="Kook J.-K."/>
            <person name="Park S.-N."/>
            <person name="Lim Y.K."/>
        </authorList>
    </citation>
    <scope>NUCLEOTIDE SEQUENCE [LARGE SCALE GENOMIC DNA]</scope>
    <source>
        <strain evidence="11 12">KCOM 3021</strain>
    </source>
</reference>
<evidence type="ECO:0000256" key="2">
    <source>
        <dbReference type="ARBA" id="ARBA00022448"/>
    </source>
</evidence>
<feature type="transmembrane region" description="Helical" evidence="9">
    <location>
        <begin position="337"/>
        <end position="365"/>
    </location>
</feature>
<protein>
    <submittedName>
        <fullName evidence="11">Na+/H+ antiporter NhaC family protein</fullName>
    </submittedName>
</protein>
<dbReference type="RefSeq" id="WP_128632389.1">
    <property type="nucleotide sequence ID" value="NZ_RRCN01000001.1"/>
</dbReference>
<evidence type="ECO:0000256" key="1">
    <source>
        <dbReference type="ARBA" id="ARBA00004651"/>
    </source>
</evidence>
<keyword evidence="12" id="KW-1185">Reference proteome</keyword>
<accession>A0A3P3U2N5</accession>
<feature type="transmembrane region" description="Helical" evidence="9">
    <location>
        <begin position="173"/>
        <end position="193"/>
    </location>
</feature>
<dbReference type="OrthoDB" id="9790605at2"/>
<keyword evidence="2" id="KW-0813">Transport</keyword>
<gene>
    <name evidence="11" type="ORF">EHV15_17875</name>
</gene>
<feature type="transmembrane region" description="Helical" evidence="9">
    <location>
        <begin position="416"/>
        <end position="436"/>
    </location>
</feature>
<dbReference type="GO" id="GO:0005886">
    <property type="term" value="C:plasma membrane"/>
    <property type="evidence" value="ECO:0007669"/>
    <property type="project" value="UniProtKB-SubCell"/>
</dbReference>
<feature type="transmembrane region" description="Helical" evidence="9">
    <location>
        <begin position="44"/>
        <end position="61"/>
    </location>
</feature>
<dbReference type="Pfam" id="PF03553">
    <property type="entry name" value="Na_H_antiporter"/>
    <property type="match status" value="2"/>
</dbReference>
<dbReference type="PANTHER" id="PTHR33451">
    <property type="entry name" value="MALATE-2H(+)/NA(+)-LACTATE ANTIPORTER"/>
    <property type="match status" value="1"/>
</dbReference>
<comment type="similarity">
    <text evidence="8">Belongs to the NhaC Na(+)/H(+) (TC 2.A.35) antiporter family.</text>
</comment>
<dbReference type="GO" id="GO:0015297">
    <property type="term" value="F:antiporter activity"/>
    <property type="evidence" value="ECO:0007669"/>
    <property type="project" value="UniProtKB-KW"/>
</dbReference>
<evidence type="ECO:0000256" key="3">
    <source>
        <dbReference type="ARBA" id="ARBA00022449"/>
    </source>
</evidence>
<dbReference type="InterPro" id="IPR052180">
    <property type="entry name" value="NhaC_Na-H+_Antiporter"/>
</dbReference>
<comment type="subcellular location">
    <subcellularLocation>
        <location evidence="1">Cell membrane</location>
        <topology evidence="1">Multi-pass membrane protein</topology>
    </subcellularLocation>
</comment>
<name>A0A3P3U2N5_9BACL</name>
<keyword evidence="6 9" id="KW-1133">Transmembrane helix</keyword>
<dbReference type="EMBL" id="RRCN01000001">
    <property type="protein sequence ID" value="RRJ64585.1"/>
    <property type="molecule type" value="Genomic_DNA"/>
</dbReference>
<feature type="transmembrane region" description="Helical" evidence="9">
    <location>
        <begin position="145"/>
        <end position="167"/>
    </location>
</feature>
<feature type="transmembrane region" description="Helical" evidence="9">
    <location>
        <begin position="242"/>
        <end position="275"/>
    </location>
</feature>
<feature type="transmembrane region" description="Helical" evidence="9">
    <location>
        <begin position="12"/>
        <end position="32"/>
    </location>
</feature>
<evidence type="ECO:0000256" key="9">
    <source>
        <dbReference type="SAM" id="Phobius"/>
    </source>
</evidence>
<dbReference type="InterPro" id="IPR018461">
    <property type="entry name" value="Na/H_Antiport_NhaC-like_C"/>
</dbReference>
<feature type="transmembrane region" description="Helical" evidence="9">
    <location>
        <begin position="112"/>
        <end position="133"/>
    </location>
</feature>
<evidence type="ECO:0000259" key="10">
    <source>
        <dbReference type="Pfam" id="PF03553"/>
    </source>
</evidence>